<comment type="caution">
    <text evidence="4">The sequence shown here is derived from an EMBL/GenBank/DDBJ whole genome shotgun (WGS) entry which is preliminary data.</text>
</comment>
<sequence length="441" mass="47291">MIGSNSLSSFERAKQVFVDGTTRVTVERDPTPRYVSKGEGAYVHDVDGRAFLDLNGNYTTLIHGHGFQPVVEAVVRQMQSGTCFANPTLAEIELAELLCERVPRMDSIRFVNTGSEAVMFAVKAARAFTGRPCIAKIEGAYHGAYDWVEVSQASTPANWGSAERPNAVPFYKGQPESVLAEVVTIRLNDAEGARRLIAENADRLAAVLLDPMPSRAGLISPSPEFLEAVQSTAAKHGVLIISDEVLNFRQGYQGIAARFGVKPDLYALGKIIGGGLPIGAIGGRREVMSVFDAAGKRPALPQGGTFSANPLSMVAGEAAMRALTPAVFERLEALGDRLRDGIRTHISTSDAPFVVTGAASLFRIHPKKVAPRDFRDVTSTPAENDVMREMTRYFAENGILLPFGAAACLSTPMTQADIDHVAGVFGAFIKDRSALIGKISV</sequence>
<evidence type="ECO:0000256" key="1">
    <source>
        <dbReference type="ARBA" id="ARBA00001933"/>
    </source>
</evidence>
<dbReference type="InterPro" id="IPR015422">
    <property type="entry name" value="PyrdxlP-dep_Trfase_small"/>
</dbReference>
<comment type="cofactor">
    <cofactor evidence="1">
        <name>pyridoxal 5'-phosphate</name>
        <dbReference type="ChEBI" id="CHEBI:597326"/>
    </cofactor>
</comment>
<dbReference type="PANTHER" id="PTHR43713:SF3">
    <property type="entry name" value="GLUTAMATE-1-SEMIALDEHYDE 2,1-AMINOMUTASE 1, CHLOROPLASTIC-RELATED"/>
    <property type="match status" value="1"/>
</dbReference>
<dbReference type="GO" id="GO:0030170">
    <property type="term" value="F:pyridoxal phosphate binding"/>
    <property type="evidence" value="ECO:0007669"/>
    <property type="project" value="InterPro"/>
</dbReference>
<dbReference type="GO" id="GO:0042286">
    <property type="term" value="F:glutamate-1-semialdehyde 2,1-aminomutase activity"/>
    <property type="evidence" value="ECO:0007669"/>
    <property type="project" value="UniProtKB-EC"/>
</dbReference>
<gene>
    <name evidence="4" type="primary">hemL1</name>
    <name evidence="4" type="ORF">NCTC13159_01097</name>
</gene>
<keyword evidence="2 3" id="KW-0663">Pyridoxal phosphate</keyword>
<dbReference type="CDD" id="cd00610">
    <property type="entry name" value="OAT_like"/>
    <property type="match status" value="1"/>
</dbReference>
<accession>A0AAJ5CZK5</accession>
<proteinExistence type="inferred from homology"/>
<dbReference type="GO" id="GO:0008483">
    <property type="term" value="F:transaminase activity"/>
    <property type="evidence" value="ECO:0007669"/>
    <property type="project" value="InterPro"/>
</dbReference>
<dbReference type="AlphaFoldDB" id="A0AAJ5CZK5"/>
<dbReference type="Proteomes" id="UP000254589">
    <property type="component" value="Unassembled WGS sequence"/>
</dbReference>
<name>A0AAJ5CZK5_PANPU</name>
<dbReference type="InterPro" id="IPR015421">
    <property type="entry name" value="PyrdxlP-dep_Trfase_major"/>
</dbReference>
<comment type="similarity">
    <text evidence="3">Belongs to the class-III pyridoxal-phosphate-dependent aminotransferase family.</text>
</comment>
<keyword evidence="4" id="KW-0413">Isomerase</keyword>
<reference evidence="4 5" key="1">
    <citation type="submission" date="2018-06" db="EMBL/GenBank/DDBJ databases">
        <authorList>
            <consortium name="Pathogen Informatics"/>
            <person name="Doyle S."/>
        </authorList>
    </citation>
    <scope>NUCLEOTIDE SEQUENCE [LARGE SCALE GENOMIC DNA]</scope>
    <source>
        <strain evidence="4 5">NCTC13159</strain>
    </source>
</reference>
<evidence type="ECO:0000256" key="2">
    <source>
        <dbReference type="ARBA" id="ARBA00022898"/>
    </source>
</evidence>
<evidence type="ECO:0000256" key="3">
    <source>
        <dbReference type="RuleBase" id="RU003560"/>
    </source>
</evidence>
<dbReference type="PANTHER" id="PTHR43713">
    <property type="entry name" value="GLUTAMATE-1-SEMIALDEHYDE 2,1-AMINOMUTASE"/>
    <property type="match status" value="1"/>
</dbReference>
<evidence type="ECO:0000313" key="4">
    <source>
        <dbReference type="EMBL" id="SUA89630.1"/>
    </source>
</evidence>
<evidence type="ECO:0000313" key="5">
    <source>
        <dbReference type="Proteomes" id="UP000254589"/>
    </source>
</evidence>
<dbReference type="EMBL" id="UGSJ01000001">
    <property type="protein sequence ID" value="SUA89630.1"/>
    <property type="molecule type" value="Genomic_DNA"/>
</dbReference>
<dbReference type="EC" id="5.4.3.8" evidence="4"/>
<dbReference type="Pfam" id="PF00202">
    <property type="entry name" value="Aminotran_3"/>
    <property type="match status" value="1"/>
</dbReference>
<dbReference type="Gene3D" id="3.90.1150.10">
    <property type="entry name" value="Aspartate Aminotransferase, domain 1"/>
    <property type="match status" value="1"/>
</dbReference>
<dbReference type="SUPFAM" id="SSF53383">
    <property type="entry name" value="PLP-dependent transferases"/>
    <property type="match status" value="1"/>
</dbReference>
<dbReference type="InterPro" id="IPR015424">
    <property type="entry name" value="PyrdxlP-dep_Trfase"/>
</dbReference>
<organism evidence="4 5">
    <name type="scientific">Pandoraea pulmonicola</name>
    <dbReference type="NCBI Taxonomy" id="93221"/>
    <lineage>
        <taxon>Bacteria</taxon>
        <taxon>Pseudomonadati</taxon>
        <taxon>Pseudomonadota</taxon>
        <taxon>Betaproteobacteria</taxon>
        <taxon>Burkholderiales</taxon>
        <taxon>Burkholderiaceae</taxon>
        <taxon>Pandoraea</taxon>
    </lineage>
</organism>
<protein>
    <submittedName>
        <fullName evidence="4">Glutamate-1-semialdehyde 2,1-aminomutase 1</fullName>
        <ecNumber evidence="4">5.4.3.8</ecNumber>
    </submittedName>
</protein>
<dbReference type="InterPro" id="IPR005814">
    <property type="entry name" value="Aminotrans_3"/>
</dbReference>
<dbReference type="Gene3D" id="3.40.640.10">
    <property type="entry name" value="Type I PLP-dependent aspartate aminotransferase-like (Major domain)"/>
    <property type="match status" value="1"/>
</dbReference>